<keyword evidence="3" id="KW-0479">Metal-binding</keyword>
<keyword evidence="9" id="KW-0804">Transcription</keyword>
<keyword evidence="7" id="KW-0238">DNA-binding</keyword>
<dbReference type="GO" id="GO:0008270">
    <property type="term" value="F:zinc ion binding"/>
    <property type="evidence" value="ECO:0007669"/>
    <property type="project" value="UniProtKB-KW"/>
</dbReference>
<keyword evidence="6" id="KW-0805">Transcription regulation</keyword>
<name>A0A8J5ZQI2_9ROSI</name>
<dbReference type="PANTHER" id="PTHR45658">
    <property type="entry name" value="GATA TRANSCRIPTION FACTOR"/>
    <property type="match status" value="1"/>
</dbReference>
<gene>
    <name evidence="14" type="ORF">CXB51_012358</name>
</gene>
<sequence>MNFYSLLFTKIPKSSTDSKESLSPLFSHFPLIQTRNNELAFNLLLQTSKSWFDKGYNGVGTNDDFFDDVIKYLDLPLEDVEGPDGKGSTEDVNNFLLPVEENNDDGEDWDCDFENLEPPPTNVLASLSSGFYGDFFSDSLAQNLTDSCFTAPECSCTFCEGCSARALAKADYNQMLYFAKILCCFAIRNMGISCALVHHMLLHCGTAVWSKQASRPNQCLVCDANKCMGPPDNAVDCDMIDVQYQSGTFSAKFYKKFMELLVVFLLLFSIEPSYNCCDGSSQLNQLSSTTSITPCSDCTDVKGSTWFQTSSPVSVLESSSSCSAANPTPIDPKLSFLVKKRGRSKRRPASTFNRQFIFPSISSTSSASRGTNYVIGSESESENNPTEKPAKKRQKKKKNLTLLSGCNESEKSPSLQPIVIMKCTHCEVTETPQWREGPMGPKTLCNACGVRYRSGRLFPEYRPAASPTFVASMHSNSHKKVVEMRKKAKLPLSSIPPKMSFRIHD</sequence>
<dbReference type="SMART" id="SM00401">
    <property type="entry name" value="ZnF_GATA"/>
    <property type="match status" value="1"/>
</dbReference>
<keyword evidence="15" id="KW-1185">Reference proteome</keyword>
<dbReference type="InterPro" id="IPR051140">
    <property type="entry name" value="GATA_TF"/>
</dbReference>
<dbReference type="GO" id="GO:0043565">
    <property type="term" value="F:sequence-specific DNA binding"/>
    <property type="evidence" value="ECO:0007669"/>
    <property type="project" value="InterPro"/>
</dbReference>
<evidence type="ECO:0000259" key="13">
    <source>
        <dbReference type="PROSITE" id="PS50114"/>
    </source>
</evidence>
<keyword evidence="8" id="KW-0010">Activator</keyword>
<evidence type="ECO:0000256" key="3">
    <source>
        <dbReference type="ARBA" id="ARBA00022723"/>
    </source>
</evidence>
<dbReference type="Pfam" id="PF00320">
    <property type="entry name" value="GATA"/>
    <property type="match status" value="1"/>
</dbReference>
<evidence type="ECO:0000313" key="14">
    <source>
        <dbReference type="EMBL" id="KAG8494944.1"/>
    </source>
</evidence>
<dbReference type="PANTHER" id="PTHR45658:SF134">
    <property type="entry name" value="GATA TYPE ZINC FINGER TRANSCRIPTION FACTOR FAMILY PROTEIN"/>
    <property type="match status" value="1"/>
</dbReference>
<evidence type="ECO:0000256" key="8">
    <source>
        <dbReference type="ARBA" id="ARBA00023159"/>
    </source>
</evidence>
<dbReference type="GO" id="GO:0005634">
    <property type="term" value="C:nucleus"/>
    <property type="evidence" value="ECO:0007669"/>
    <property type="project" value="UniProtKB-SubCell"/>
</dbReference>
<organism evidence="14 15">
    <name type="scientific">Gossypium anomalum</name>
    <dbReference type="NCBI Taxonomy" id="47600"/>
    <lineage>
        <taxon>Eukaryota</taxon>
        <taxon>Viridiplantae</taxon>
        <taxon>Streptophyta</taxon>
        <taxon>Embryophyta</taxon>
        <taxon>Tracheophyta</taxon>
        <taxon>Spermatophyta</taxon>
        <taxon>Magnoliopsida</taxon>
        <taxon>eudicotyledons</taxon>
        <taxon>Gunneridae</taxon>
        <taxon>Pentapetalae</taxon>
        <taxon>rosids</taxon>
        <taxon>malvids</taxon>
        <taxon>Malvales</taxon>
        <taxon>Malvaceae</taxon>
        <taxon>Malvoideae</taxon>
        <taxon>Gossypium</taxon>
    </lineage>
</organism>
<evidence type="ECO:0000256" key="11">
    <source>
        <dbReference type="PROSITE-ProRule" id="PRU00094"/>
    </source>
</evidence>
<dbReference type="InterPro" id="IPR000679">
    <property type="entry name" value="Znf_GATA"/>
</dbReference>
<comment type="caution">
    <text evidence="14">The sequence shown here is derived from an EMBL/GenBank/DDBJ whole genome shotgun (WGS) entry which is preliminary data.</text>
</comment>
<dbReference type="FunFam" id="3.30.50.10:FF:000018">
    <property type="entry name" value="GATA transcription factor"/>
    <property type="match status" value="1"/>
</dbReference>
<feature type="region of interest" description="Disordered" evidence="12">
    <location>
        <begin position="363"/>
        <end position="408"/>
    </location>
</feature>
<feature type="domain" description="GATA-type" evidence="13">
    <location>
        <begin position="421"/>
        <end position="453"/>
    </location>
</feature>
<protein>
    <recommendedName>
        <fullName evidence="13">GATA-type domain-containing protein</fullName>
    </recommendedName>
</protein>
<accession>A0A8J5ZQI2</accession>
<comment type="subcellular location">
    <subcellularLocation>
        <location evidence="1">Nucleus</location>
    </subcellularLocation>
</comment>
<dbReference type="CDD" id="cd00202">
    <property type="entry name" value="ZnF_GATA"/>
    <property type="match status" value="1"/>
</dbReference>
<keyword evidence="4 11" id="KW-0863">Zinc-finger</keyword>
<reference evidence="14 15" key="1">
    <citation type="journal article" date="2021" name="bioRxiv">
        <title>The Gossypium anomalum genome as a resource for cotton improvement and evolutionary analysis of hybrid incompatibility.</title>
        <authorList>
            <person name="Grover C.E."/>
            <person name="Yuan D."/>
            <person name="Arick M.A."/>
            <person name="Miller E.R."/>
            <person name="Hu G."/>
            <person name="Peterson D.G."/>
            <person name="Wendel J.F."/>
            <person name="Udall J.A."/>
        </authorList>
    </citation>
    <scope>NUCLEOTIDE SEQUENCE [LARGE SCALE GENOMIC DNA]</scope>
    <source>
        <strain evidence="14">JFW-Udall</strain>
        <tissue evidence="14">Leaf</tissue>
    </source>
</reference>
<evidence type="ECO:0000256" key="5">
    <source>
        <dbReference type="ARBA" id="ARBA00022833"/>
    </source>
</evidence>
<dbReference type="OrthoDB" id="2162994at2759"/>
<evidence type="ECO:0000256" key="10">
    <source>
        <dbReference type="ARBA" id="ARBA00023242"/>
    </source>
</evidence>
<evidence type="ECO:0000256" key="2">
    <source>
        <dbReference type="ARBA" id="ARBA00005694"/>
    </source>
</evidence>
<dbReference type="Gene3D" id="3.30.50.10">
    <property type="entry name" value="Erythroid Transcription Factor GATA-1, subunit A"/>
    <property type="match status" value="1"/>
</dbReference>
<evidence type="ECO:0000256" key="12">
    <source>
        <dbReference type="SAM" id="MobiDB-lite"/>
    </source>
</evidence>
<evidence type="ECO:0000256" key="1">
    <source>
        <dbReference type="ARBA" id="ARBA00004123"/>
    </source>
</evidence>
<dbReference type="GO" id="GO:0006355">
    <property type="term" value="P:regulation of DNA-templated transcription"/>
    <property type="evidence" value="ECO:0007669"/>
    <property type="project" value="InterPro"/>
</dbReference>
<keyword evidence="10" id="KW-0539">Nucleus</keyword>
<evidence type="ECO:0000313" key="15">
    <source>
        <dbReference type="Proteomes" id="UP000701853"/>
    </source>
</evidence>
<proteinExistence type="inferred from homology"/>
<evidence type="ECO:0000256" key="7">
    <source>
        <dbReference type="ARBA" id="ARBA00023125"/>
    </source>
</evidence>
<dbReference type="InterPro" id="IPR013088">
    <property type="entry name" value="Znf_NHR/GATA"/>
</dbReference>
<dbReference type="Proteomes" id="UP000701853">
    <property type="component" value="Chromosome 5"/>
</dbReference>
<evidence type="ECO:0000256" key="9">
    <source>
        <dbReference type="ARBA" id="ARBA00023163"/>
    </source>
</evidence>
<keyword evidence="5" id="KW-0862">Zinc</keyword>
<dbReference type="AlphaFoldDB" id="A0A8J5ZQI2"/>
<feature type="compositionally biased region" description="Basic residues" evidence="12">
    <location>
        <begin position="390"/>
        <end position="399"/>
    </location>
</feature>
<dbReference type="SUPFAM" id="SSF57716">
    <property type="entry name" value="Glucocorticoid receptor-like (DNA-binding domain)"/>
    <property type="match status" value="1"/>
</dbReference>
<dbReference type="PROSITE" id="PS50114">
    <property type="entry name" value="GATA_ZN_FINGER_2"/>
    <property type="match status" value="1"/>
</dbReference>
<evidence type="ECO:0000256" key="6">
    <source>
        <dbReference type="ARBA" id="ARBA00023015"/>
    </source>
</evidence>
<dbReference type="EMBL" id="JAHUZN010000005">
    <property type="protein sequence ID" value="KAG8494944.1"/>
    <property type="molecule type" value="Genomic_DNA"/>
</dbReference>
<dbReference type="GO" id="GO:0030154">
    <property type="term" value="P:cell differentiation"/>
    <property type="evidence" value="ECO:0007669"/>
    <property type="project" value="TreeGrafter"/>
</dbReference>
<evidence type="ECO:0000256" key="4">
    <source>
        <dbReference type="ARBA" id="ARBA00022771"/>
    </source>
</evidence>
<dbReference type="PROSITE" id="PS00344">
    <property type="entry name" value="GATA_ZN_FINGER_1"/>
    <property type="match status" value="1"/>
</dbReference>
<comment type="similarity">
    <text evidence="2">Belongs to the type IV zinc-finger family. Class A subfamily.</text>
</comment>